<feature type="compositionally biased region" description="Low complexity" evidence="1">
    <location>
        <begin position="459"/>
        <end position="481"/>
    </location>
</feature>
<name>S8FIY6_FOMSC</name>
<evidence type="ECO:0000313" key="3">
    <source>
        <dbReference type="Proteomes" id="UP000015241"/>
    </source>
</evidence>
<feature type="compositionally biased region" description="Pro residues" evidence="1">
    <location>
        <begin position="351"/>
        <end position="361"/>
    </location>
</feature>
<feature type="compositionally biased region" description="Basic and acidic residues" evidence="1">
    <location>
        <begin position="439"/>
        <end position="454"/>
    </location>
</feature>
<dbReference type="InParanoid" id="S8FIY6"/>
<evidence type="ECO:0000313" key="2">
    <source>
        <dbReference type="EMBL" id="EPS98344.1"/>
    </source>
</evidence>
<keyword evidence="3" id="KW-1185">Reference proteome</keyword>
<accession>S8FIY6</accession>
<dbReference type="eggNOG" id="ENOG502T2CF">
    <property type="taxonomic scope" value="Eukaryota"/>
</dbReference>
<protein>
    <submittedName>
        <fullName evidence="2">Uncharacterized protein</fullName>
    </submittedName>
</protein>
<reference evidence="2 3" key="1">
    <citation type="journal article" date="2012" name="Science">
        <title>The Paleozoic origin of enzymatic lignin decomposition reconstructed from 31 fungal genomes.</title>
        <authorList>
            <person name="Floudas D."/>
            <person name="Binder M."/>
            <person name="Riley R."/>
            <person name="Barry K."/>
            <person name="Blanchette R.A."/>
            <person name="Henrissat B."/>
            <person name="Martinez A.T."/>
            <person name="Otillar R."/>
            <person name="Spatafora J.W."/>
            <person name="Yadav J.S."/>
            <person name="Aerts A."/>
            <person name="Benoit I."/>
            <person name="Boyd A."/>
            <person name="Carlson A."/>
            <person name="Copeland A."/>
            <person name="Coutinho P.M."/>
            <person name="de Vries R.P."/>
            <person name="Ferreira P."/>
            <person name="Findley K."/>
            <person name="Foster B."/>
            <person name="Gaskell J."/>
            <person name="Glotzer D."/>
            <person name="Gorecki P."/>
            <person name="Heitman J."/>
            <person name="Hesse C."/>
            <person name="Hori C."/>
            <person name="Igarashi K."/>
            <person name="Jurgens J.A."/>
            <person name="Kallen N."/>
            <person name="Kersten P."/>
            <person name="Kohler A."/>
            <person name="Kuees U."/>
            <person name="Kumar T.K.A."/>
            <person name="Kuo A."/>
            <person name="LaButti K."/>
            <person name="Larrondo L.F."/>
            <person name="Lindquist E."/>
            <person name="Ling A."/>
            <person name="Lombard V."/>
            <person name="Lucas S."/>
            <person name="Lundell T."/>
            <person name="Martin R."/>
            <person name="McLaughlin D.J."/>
            <person name="Morgenstern I."/>
            <person name="Morin E."/>
            <person name="Murat C."/>
            <person name="Nagy L.G."/>
            <person name="Nolan M."/>
            <person name="Ohm R.A."/>
            <person name="Patyshakuliyeva A."/>
            <person name="Rokas A."/>
            <person name="Ruiz-Duenas F.J."/>
            <person name="Sabat G."/>
            <person name="Salamov A."/>
            <person name="Samejima M."/>
            <person name="Schmutz J."/>
            <person name="Slot J.C."/>
            <person name="St John F."/>
            <person name="Stenlid J."/>
            <person name="Sun H."/>
            <person name="Sun S."/>
            <person name="Syed K."/>
            <person name="Tsang A."/>
            <person name="Wiebenga A."/>
            <person name="Young D."/>
            <person name="Pisabarro A."/>
            <person name="Eastwood D.C."/>
            <person name="Martin F."/>
            <person name="Cullen D."/>
            <person name="Grigoriev I.V."/>
            <person name="Hibbett D.S."/>
        </authorList>
    </citation>
    <scope>NUCLEOTIDE SEQUENCE</scope>
    <source>
        <strain evidence="3">FP-58527</strain>
    </source>
</reference>
<dbReference type="STRING" id="743788.S8FIY6"/>
<feature type="compositionally biased region" description="Polar residues" evidence="1">
    <location>
        <begin position="366"/>
        <end position="378"/>
    </location>
</feature>
<feature type="compositionally biased region" description="Pro residues" evidence="1">
    <location>
        <begin position="275"/>
        <end position="291"/>
    </location>
</feature>
<organism evidence="2 3">
    <name type="scientific">Fomitopsis schrenkii</name>
    <name type="common">Brown rot fungus</name>
    <dbReference type="NCBI Taxonomy" id="2126942"/>
    <lineage>
        <taxon>Eukaryota</taxon>
        <taxon>Fungi</taxon>
        <taxon>Dikarya</taxon>
        <taxon>Basidiomycota</taxon>
        <taxon>Agaricomycotina</taxon>
        <taxon>Agaricomycetes</taxon>
        <taxon>Polyporales</taxon>
        <taxon>Fomitopsis</taxon>
    </lineage>
</organism>
<proteinExistence type="predicted"/>
<dbReference type="Proteomes" id="UP000015241">
    <property type="component" value="Unassembled WGS sequence"/>
</dbReference>
<evidence type="ECO:0000256" key="1">
    <source>
        <dbReference type="SAM" id="MobiDB-lite"/>
    </source>
</evidence>
<feature type="region of interest" description="Disordered" evidence="1">
    <location>
        <begin position="184"/>
        <end position="481"/>
    </location>
</feature>
<dbReference type="EMBL" id="KE504166">
    <property type="protein sequence ID" value="EPS98344.1"/>
    <property type="molecule type" value="Genomic_DNA"/>
</dbReference>
<gene>
    <name evidence="2" type="ORF">FOMPIDRAFT_96290</name>
</gene>
<feature type="compositionally biased region" description="Basic residues" evidence="1">
    <location>
        <begin position="406"/>
        <end position="420"/>
    </location>
</feature>
<dbReference type="HOGENOM" id="CLU_478200_0_0_1"/>
<dbReference type="AlphaFoldDB" id="S8FIY6"/>
<sequence length="570" mass="61532">MSSRAEGLKQAIVDAVTMANSNPTHPKWGHVTRMAKLHCTRRGYKSAGEGIRIGATQKATISKVEWVLPEIEEDWDRYVRRWGKKFDTRHRASKYFQTEEADAIEQSPARKAEIIRERITTWQANIVPMEEDPVPPQDDVLPIPVEDTATSIIAVNKGKAKETANQEGLSQSALGFTVGKRTTVSAKKQGKANDQHVPTVPEPQRPPKSPSDVRMSSSLPQSEAPAPVADALVPPPPSSGPNPVIAEVSEMSFLPPSFPSQLRTSTPPRDKAKAKPPPILPSSPLSSPPPTQHITLPALASPFAQRARKRGRNISPRQSDAMDISDELRRRQSPPNKKQRTADPERESSMPIPPPSTPPPASSFSNDDVSPVQRNGLGNANGLPIAPTTPERQALPTLTELLATSRRSKARPRPPSRKTKSTNPSPFKNGLLPAAEIGARGDADIDAATDREASPARTFFSSPASGSSSSSPRFRARSPVSPLFSQNPHAFAPAFVSSQPGGFLGYGRGGSQAPLPLAFGYNSQFDVEGGVSRAAELLDRDVDYADWLRDIPEVEDEAASIKQSQEGLAA</sequence>
<feature type="compositionally biased region" description="Pro residues" evidence="1">
    <location>
        <begin position="200"/>
        <end position="209"/>
    </location>
</feature>
<dbReference type="OrthoDB" id="3218262at2759"/>